<evidence type="ECO:0000313" key="7">
    <source>
        <dbReference type="Proteomes" id="UP000194161"/>
    </source>
</evidence>
<evidence type="ECO:0000256" key="2">
    <source>
        <dbReference type="ARBA" id="ARBA00022908"/>
    </source>
</evidence>
<dbReference type="Pfam" id="PF13356">
    <property type="entry name" value="Arm-DNA-bind_3"/>
    <property type="match status" value="1"/>
</dbReference>
<dbReference type="InterPro" id="IPR010998">
    <property type="entry name" value="Integrase_recombinase_N"/>
</dbReference>
<dbReference type="SUPFAM" id="SSF56349">
    <property type="entry name" value="DNA breaking-rejoining enzymes"/>
    <property type="match status" value="1"/>
</dbReference>
<dbReference type="RefSeq" id="WP_086078986.1">
    <property type="nucleotide sequence ID" value="NZ_CP021111.1"/>
</dbReference>
<dbReference type="GO" id="GO:0006310">
    <property type="term" value="P:DNA recombination"/>
    <property type="evidence" value="ECO:0007669"/>
    <property type="project" value="UniProtKB-KW"/>
</dbReference>
<dbReference type="Pfam" id="PF00589">
    <property type="entry name" value="Phage_integrase"/>
    <property type="match status" value="1"/>
</dbReference>
<dbReference type="OrthoDB" id="9775880at2"/>
<dbReference type="Gene3D" id="1.10.443.10">
    <property type="entry name" value="Intergrase catalytic core"/>
    <property type="match status" value="1"/>
</dbReference>
<dbReference type="InterPro" id="IPR038488">
    <property type="entry name" value="Integrase_DNA-bd_sf"/>
</dbReference>
<dbReference type="GO" id="GO:0015074">
    <property type="term" value="P:DNA integration"/>
    <property type="evidence" value="ECO:0007669"/>
    <property type="project" value="UniProtKB-KW"/>
</dbReference>
<dbReference type="InterPro" id="IPR013762">
    <property type="entry name" value="Integrase-like_cat_sf"/>
</dbReference>
<keyword evidence="3" id="KW-0238">DNA-binding</keyword>
<accession>A0A1W6ZCY1</accession>
<dbReference type="KEGG" id="bgm:CAL15_13000"/>
<dbReference type="PROSITE" id="PS51898">
    <property type="entry name" value="TYR_RECOMBINASE"/>
    <property type="match status" value="1"/>
</dbReference>
<keyword evidence="2" id="KW-0229">DNA integration</keyword>
<reference evidence="6 7" key="1">
    <citation type="submission" date="2017-05" db="EMBL/GenBank/DDBJ databases">
        <title>Complete and WGS of Bordetella genogroups.</title>
        <authorList>
            <person name="Spilker T."/>
            <person name="LiPuma J."/>
        </authorList>
    </citation>
    <scope>NUCLEOTIDE SEQUENCE [LARGE SCALE GENOMIC DNA]</scope>
    <source>
        <strain evidence="6 7">AU7206</strain>
    </source>
</reference>
<dbReference type="PANTHER" id="PTHR30629:SF2">
    <property type="entry name" value="PROPHAGE INTEGRASE INTS-RELATED"/>
    <property type="match status" value="1"/>
</dbReference>
<organism evidence="6 7">
    <name type="scientific">Bordetella genomosp. 13</name>
    <dbReference type="NCBI Taxonomy" id="463040"/>
    <lineage>
        <taxon>Bacteria</taxon>
        <taxon>Pseudomonadati</taxon>
        <taxon>Pseudomonadota</taxon>
        <taxon>Betaproteobacteria</taxon>
        <taxon>Burkholderiales</taxon>
        <taxon>Alcaligenaceae</taxon>
        <taxon>Bordetella</taxon>
    </lineage>
</organism>
<dbReference type="InterPro" id="IPR050808">
    <property type="entry name" value="Phage_Integrase"/>
</dbReference>
<dbReference type="Gene3D" id="1.10.150.130">
    <property type="match status" value="1"/>
</dbReference>
<dbReference type="InterPro" id="IPR025166">
    <property type="entry name" value="Integrase_DNA_bind_dom"/>
</dbReference>
<keyword evidence="4" id="KW-0233">DNA recombination</keyword>
<dbReference type="Proteomes" id="UP000194161">
    <property type="component" value="Chromosome"/>
</dbReference>
<keyword evidence="7" id="KW-1185">Reference proteome</keyword>
<dbReference type="InterPro" id="IPR011010">
    <property type="entry name" value="DNA_brk_join_enz"/>
</dbReference>
<sequence>MSKITNRELEALTAADDGRILREDGGVVGRVRAGTRGVTVSFRYEYKLAGSKRDYALGSWPKKSLANIRAERDRVRVIAADGIDPTAAKKAARIEKQKAVATTLAEAERDRVQMLTVQDLFDLWIVEGLNRKDGNKEVARMFKRDILPDIGTTPLLGLTESALRAVLRSAINAGTVSKAAHMLLGVKQMLAWAEKRQPWRGLLIDGNPADLISEDSILPPEHEEERTRVLSPDEIRELHEIFTNMTASYEAASSGTKYQHERPLKKESQLAVWISLGTLCRIGELLMAQWEHVDLDAGTWFIPKENVKGRRGKKQDHHVRLSPFVLHQFQALHVLTGETPWCFPARNVAETHVNVSAVSKQIGDRQERFMKRKPLKRRKHDNTLVLAGGKKGNWTPHDLRRTGATMMQQLGVLPDIIDRCQNHVMAGSKVRRHYLHHDYAREKAEAWERLGQRLLEILTTKQPRTRS</sequence>
<evidence type="ECO:0000256" key="4">
    <source>
        <dbReference type="ARBA" id="ARBA00023172"/>
    </source>
</evidence>
<dbReference type="CDD" id="cd00801">
    <property type="entry name" value="INT_P4_C"/>
    <property type="match status" value="1"/>
</dbReference>
<dbReference type="PANTHER" id="PTHR30629">
    <property type="entry name" value="PROPHAGE INTEGRASE"/>
    <property type="match status" value="1"/>
</dbReference>
<evidence type="ECO:0000256" key="1">
    <source>
        <dbReference type="ARBA" id="ARBA00008857"/>
    </source>
</evidence>
<dbReference type="GO" id="GO:0003677">
    <property type="term" value="F:DNA binding"/>
    <property type="evidence" value="ECO:0007669"/>
    <property type="project" value="UniProtKB-KW"/>
</dbReference>
<dbReference type="AlphaFoldDB" id="A0A1W6ZCY1"/>
<evidence type="ECO:0000256" key="3">
    <source>
        <dbReference type="ARBA" id="ARBA00023125"/>
    </source>
</evidence>
<dbReference type="InterPro" id="IPR002104">
    <property type="entry name" value="Integrase_catalytic"/>
</dbReference>
<dbReference type="STRING" id="463040.CAL15_13000"/>
<evidence type="ECO:0000313" key="6">
    <source>
        <dbReference type="EMBL" id="ARP95221.1"/>
    </source>
</evidence>
<dbReference type="Gene3D" id="3.30.160.390">
    <property type="entry name" value="Integrase, DNA-binding domain"/>
    <property type="match status" value="1"/>
</dbReference>
<evidence type="ECO:0000259" key="5">
    <source>
        <dbReference type="PROSITE" id="PS51898"/>
    </source>
</evidence>
<dbReference type="EMBL" id="CP021111">
    <property type="protein sequence ID" value="ARP95221.1"/>
    <property type="molecule type" value="Genomic_DNA"/>
</dbReference>
<name>A0A1W6ZCY1_9BORD</name>
<comment type="similarity">
    <text evidence="1">Belongs to the 'phage' integrase family.</text>
</comment>
<protein>
    <submittedName>
        <fullName evidence="6">Integrase</fullName>
    </submittedName>
</protein>
<gene>
    <name evidence="6" type="ORF">CAL15_13000</name>
</gene>
<feature type="domain" description="Tyr recombinase" evidence="5">
    <location>
        <begin position="225"/>
        <end position="448"/>
    </location>
</feature>
<proteinExistence type="inferred from homology"/>